<dbReference type="KEGG" id="lenr:94171201"/>
<dbReference type="GeneID" id="94171201"/>
<keyword evidence="2" id="KW-1185">Reference proteome</keyword>
<evidence type="ECO:0000313" key="2">
    <source>
        <dbReference type="Proteomes" id="UP000674179"/>
    </source>
</evidence>
<evidence type="ECO:0000313" key="1">
    <source>
        <dbReference type="EMBL" id="KAG5476791.1"/>
    </source>
</evidence>
<proteinExistence type="predicted"/>
<dbReference type="AlphaFoldDB" id="A0A836GKJ2"/>
<protein>
    <submittedName>
        <fullName evidence="1">Uncharacterized protein</fullName>
    </submittedName>
</protein>
<dbReference type="OrthoDB" id="238558at2759"/>
<comment type="caution">
    <text evidence="1">The sequence shown here is derived from an EMBL/GenBank/DDBJ whole genome shotgun (WGS) entry which is preliminary data.</text>
</comment>
<name>A0A836GKJ2_LEIEN</name>
<dbReference type="RefSeq" id="XP_067692257.1">
    <property type="nucleotide sequence ID" value="XM_067835691.1"/>
</dbReference>
<dbReference type="Proteomes" id="UP000674179">
    <property type="component" value="Chromosome 26"/>
</dbReference>
<sequence>MGGESSKHSNSAANVRSREKKRGALLAALTGGDCRGVPLSDRTTRFGPSYGEVPDYIPPSPVRCVASPIPPSGSLDPSVTWILDTEAVLITEWNRDLQGVRTPRTGALGALRGREAAGADSKLSGPRMLPESAASTVASITAGLTSSSTCPPLSGPPSPTHLQCSSGVSPTCDSVAVTTGRSTGMILRVPTTWTQSKLSCAGASSKAVAGSTSSGASPCDPAGGASSVVVSVLPVGIDYFRALQSRWLALSHRSLLPPADEEDLNDSVILEAVSEANGDVLSPPVPLGYMIDLFVPQWRSEGLYEAAQDYQTR</sequence>
<accession>A0A836GKJ2</accession>
<organism evidence="1 2">
    <name type="scientific">Leishmania enriettii</name>
    <dbReference type="NCBI Taxonomy" id="5663"/>
    <lineage>
        <taxon>Eukaryota</taxon>
        <taxon>Discoba</taxon>
        <taxon>Euglenozoa</taxon>
        <taxon>Kinetoplastea</taxon>
        <taxon>Metakinetoplastina</taxon>
        <taxon>Trypanosomatida</taxon>
        <taxon>Trypanosomatidae</taxon>
        <taxon>Leishmaniinae</taxon>
        <taxon>Leishmania</taxon>
    </lineage>
</organism>
<reference evidence="1 2" key="1">
    <citation type="submission" date="2021-02" db="EMBL/GenBank/DDBJ databases">
        <title>Leishmania (Mundinia) enrietti genome sequencing and assembly.</title>
        <authorList>
            <person name="Almutairi H."/>
            <person name="Gatherer D."/>
        </authorList>
    </citation>
    <scope>NUCLEOTIDE SEQUENCE [LARGE SCALE GENOMIC DNA]</scope>
    <source>
        <strain evidence="1">CUR178</strain>
    </source>
</reference>
<gene>
    <name evidence="1" type="ORF">CUR178_03976</name>
</gene>
<dbReference type="EMBL" id="JAFHKP010000026">
    <property type="protein sequence ID" value="KAG5476791.1"/>
    <property type="molecule type" value="Genomic_DNA"/>
</dbReference>